<dbReference type="Pfam" id="PF00023">
    <property type="entry name" value="Ank"/>
    <property type="match status" value="1"/>
</dbReference>
<feature type="repeat" description="ANK" evidence="3">
    <location>
        <begin position="967"/>
        <end position="999"/>
    </location>
</feature>
<feature type="repeat" description="ANK" evidence="3">
    <location>
        <begin position="789"/>
        <end position="821"/>
    </location>
</feature>
<comment type="caution">
    <text evidence="5">The sequence shown here is derived from an EMBL/GenBank/DDBJ whole genome shotgun (WGS) entry which is preliminary data.</text>
</comment>
<dbReference type="InterPro" id="IPR002110">
    <property type="entry name" value="Ankyrin_rpt"/>
</dbReference>
<dbReference type="Proteomes" id="UP000256328">
    <property type="component" value="Unassembled WGS sequence"/>
</dbReference>
<keyword evidence="2 3" id="KW-0040">ANK repeat</keyword>
<sequence>MEFPYRHEALTGTDSIRLLRILPSKDTDAPLQVQLFDYILDGTLEETHPYEALSYVWGNLGTSCSIFVHKYDSPRYILPITSNLHKALLHLRYPVLERVIWVDAICINQNDNKEKEQQIRLMYKIFTHANCVLVWLGEEADDSDQVLEELRVTGRKKAANFAYEETVQESVVKLLRRDWFLRIWVLQEVAAARRIQILYGRSKIDGYAFCLAMDSLRKSVEAHNELQTLQSAIRSITYLIRGAIFRPYRQTLGTVSEAICPLGELVDMFRTHQASKPQDKVYALLGMSSDDMNSDDMSKPNLLPDYSVPYEELLIRLVKFVLSDKVHVETQKDREVAVIKGKGCILGSIFSIEGNMASDNKQRVRVSWRGLLGHSKASGHIYTPWILQSSAIPLQRGDLICLLRGATKPTIIRVYGDFSAILVIAASPPYIEIGGEHLQWLEVLQRINLFNRDLTLIWDRNYLADQLTQLGSYSAWVRSNDWKLGKPDTDTEDHLDEATRLWNCALILTDGREFDIGQKRFQEGIASYEKAFESKGWQTPKSEPELSAMLQGIGSTYDTIPDLLLLKDNADRMMMHTQYASAPLAWAIRGGQRAMAKLWLQLGDVNINHRDEAEQTLLTLAASYGQLDIVERLLQANADVNAAAADGGRTALQAAAEGGHLKVVERLLQANADVNAAAAGGYSGRTALQAAAEGGHLGVVERLLQANAEVNAAAAAGGRNGRTALQAAAQGGHLKVVERLLQANADVNAAADGGRTALQAAAEGGHFGVVEQLLQANADVNTAAAEELNGRTALQAAAQGGHLKVVERLLQANADVNVAAAAGGRNGRTALQAAAEGGHLKVVERLLQANAEVNAAAARYNGRTALQAAAEGGYLDVVERLLQANAKVNTAAARYDGRTALQAAAQGGHLKVVEQLLQANADVNAVVAGVYIIRPTALQAAARGGHLKVVERLLQANADVNVAAADRGRTALQAAAGGGHLKVVERLLQANADVNAAVAEGGRNGRTAIQAAAEGGHLGVVERLLQANADVNAAAADGGRTALQAAAEGGHFGVVERLLQANAEVNAAAARYHGRTALQAAAQGGHLGVVERLLQANADVNAAAAEKGNSGRTALQAAAEGGHLDVVERLLQANAKVNAAAGGYNGRTALQAAAEGGYLDIVERLLQANADVNAAAADDGRMALQAAAQGGHLKVVEQLLQANADVNAAAAGAYIIRPTALQAAAEGGHLKVVERLVEAGAT</sequence>
<dbReference type="Pfam" id="PF06985">
    <property type="entry name" value="HET"/>
    <property type="match status" value="1"/>
</dbReference>
<evidence type="ECO:0000313" key="6">
    <source>
        <dbReference type="Proteomes" id="UP000256328"/>
    </source>
</evidence>
<dbReference type="InterPro" id="IPR010730">
    <property type="entry name" value="HET"/>
</dbReference>
<keyword evidence="6" id="KW-1185">Reference proteome</keyword>
<dbReference type="PANTHER" id="PTHR24198:SF165">
    <property type="entry name" value="ANKYRIN REPEAT-CONTAINING PROTEIN-RELATED"/>
    <property type="match status" value="1"/>
</dbReference>
<dbReference type="SMART" id="SM00248">
    <property type="entry name" value="ANK"/>
    <property type="match status" value="19"/>
</dbReference>
<protein>
    <recommendedName>
        <fullName evidence="4">Heterokaryon incompatibility domain-containing protein</fullName>
    </recommendedName>
</protein>
<evidence type="ECO:0000256" key="3">
    <source>
        <dbReference type="PROSITE-ProRule" id="PRU00023"/>
    </source>
</evidence>
<dbReference type="OrthoDB" id="194358at2759"/>
<dbReference type="PANTHER" id="PTHR24198">
    <property type="entry name" value="ANKYRIN REPEAT AND PROTEIN KINASE DOMAIN-CONTAINING PROTEIN"/>
    <property type="match status" value="1"/>
</dbReference>
<name>A0A3D8QQM1_9HELO</name>
<gene>
    <name evidence="5" type="ORF">BP5796_10597</name>
</gene>
<dbReference type="PROSITE" id="PS50088">
    <property type="entry name" value="ANK_REPEAT"/>
    <property type="match status" value="18"/>
</dbReference>
<dbReference type="Gene3D" id="1.25.40.20">
    <property type="entry name" value="Ankyrin repeat-containing domain"/>
    <property type="match status" value="6"/>
</dbReference>
<keyword evidence="1" id="KW-0677">Repeat</keyword>
<feature type="repeat" description="ANK" evidence="3">
    <location>
        <begin position="683"/>
        <end position="715"/>
    </location>
</feature>
<organism evidence="5 6">
    <name type="scientific">Coleophoma crateriformis</name>
    <dbReference type="NCBI Taxonomy" id="565419"/>
    <lineage>
        <taxon>Eukaryota</taxon>
        <taxon>Fungi</taxon>
        <taxon>Dikarya</taxon>
        <taxon>Ascomycota</taxon>
        <taxon>Pezizomycotina</taxon>
        <taxon>Leotiomycetes</taxon>
        <taxon>Helotiales</taxon>
        <taxon>Dermateaceae</taxon>
        <taxon>Coleophoma</taxon>
    </lineage>
</organism>
<feature type="repeat" description="ANK" evidence="3">
    <location>
        <begin position="1038"/>
        <end position="1070"/>
    </location>
</feature>
<feature type="repeat" description="ANK" evidence="3">
    <location>
        <begin position="753"/>
        <end position="785"/>
    </location>
</feature>
<dbReference type="PRINTS" id="PR01415">
    <property type="entry name" value="ANKYRIN"/>
</dbReference>
<feature type="repeat" description="ANK" evidence="3">
    <location>
        <begin position="1110"/>
        <end position="1142"/>
    </location>
</feature>
<feature type="domain" description="Heterokaryon incompatibility" evidence="4">
    <location>
        <begin position="50"/>
        <end position="188"/>
    </location>
</feature>
<proteinExistence type="predicted"/>
<feature type="repeat" description="ANK" evidence="3">
    <location>
        <begin position="1179"/>
        <end position="1211"/>
    </location>
</feature>
<dbReference type="SUPFAM" id="SSF48403">
    <property type="entry name" value="Ankyrin repeat"/>
    <property type="match status" value="2"/>
</dbReference>
<accession>A0A3D8QQM1</accession>
<dbReference type="PROSITE" id="PS50297">
    <property type="entry name" value="ANK_REP_REGION"/>
    <property type="match status" value="18"/>
</dbReference>
<feature type="repeat" description="ANK" evidence="3">
    <location>
        <begin position="1219"/>
        <end position="1242"/>
    </location>
</feature>
<feature type="repeat" description="ANK" evidence="3">
    <location>
        <begin position="613"/>
        <end position="645"/>
    </location>
</feature>
<evidence type="ECO:0000259" key="4">
    <source>
        <dbReference type="Pfam" id="PF06985"/>
    </source>
</evidence>
<feature type="repeat" description="ANK" evidence="3">
    <location>
        <begin position="896"/>
        <end position="928"/>
    </location>
</feature>
<evidence type="ECO:0000256" key="2">
    <source>
        <dbReference type="ARBA" id="ARBA00023043"/>
    </source>
</evidence>
<feature type="repeat" description="ANK" evidence="3">
    <location>
        <begin position="720"/>
        <end position="752"/>
    </location>
</feature>
<reference evidence="5 6" key="1">
    <citation type="journal article" date="2018" name="IMA Fungus">
        <title>IMA Genome-F 9: Draft genome sequence of Annulohypoxylon stygium, Aspergillus mulundensis, Berkeleyomyces basicola (syn. Thielaviopsis basicola), Ceratocystis smalleyi, two Cercospora beticola strains, Coleophoma cylindrospora, Fusarium fracticaudum, Phialophora cf. hyalina, and Morchella septimelata.</title>
        <authorList>
            <person name="Wingfield B.D."/>
            <person name="Bills G.F."/>
            <person name="Dong Y."/>
            <person name="Huang W."/>
            <person name="Nel W.J."/>
            <person name="Swalarsk-Parry B.S."/>
            <person name="Vaghefi N."/>
            <person name="Wilken P.M."/>
            <person name="An Z."/>
            <person name="de Beer Z.W."/>
            <person name="De Vos L."/>
            <person name="Chen L."/>
            <person name="Duong T.A."/>
            <person name="Gao Y."/>
            <person name="Hammerbacher A."/>
            <person name="Kikkert J.R."/>
            <person name="Li Y."/>
            <person name="Li H."/>
            <person name="Li K."/>
            <person name="Li Q."/>
            <person name="Liu X."/>
            <person name="Ma X."/>
            <person name="Naidoo K."/>
            <person name="Pethybridge S.J."/>
            <person name="Sun J."/>
            <person name="Steenkamp E.T."/>
            <person name="van der Nest M.A."/>
            <person name="van Wyk S."/>
            <person name="Wingfield M.J."/>
            <person name="Xiong C."/>
            <person name="Yue Q."/>
            <person name="Zhang X."/>
        </authorList>
    </citation>
    <scope>NUCLEOTIDE SEQUENCE [LARGE SCALE GENOMIC DNA]</scope>
    <source>
        <strain evidence="5 6">BP5796</strain>
    </source>
</reference>
<dbReference type="AlphaFoldDB" id="A0A3D8QQM1"/>
<dbReference type="Pfam" id="PF12796">
    <property type="entry name" value="Ank_2"/>
    <property type="match status" value="9"/>
</dbReference>
<feature type="repeat" description="ANK" evidence="3">
    <location>
        <begin position="936"/>
        <end position="965"/>
    </location>
</feature>
<feature type="repeat" description="ANK" evidence="3">
    <location>
        <begin position="1073"/>
        <end position="1105"/>
    </location>
</feature>
<dbReference type="InterPro" id="IPR036770">
    <property type="entry name" value="Ankyrin_rpt-contain_sf"/>
</dbReference>
<evidence type="ECO:0000313" key="5">
    <source>
        <dbReference type="EMBL" id="RDW64095.1"/>
    </source>
</evidence>
<feature type="repeat" description="ANK" evidence="3">
    <location>
        <begin position="826"/>
        <end position="858"/>
    </location>
</feature>
<dbReference type="EMBL" id="PDLN01000016">
    <property type="protein sequence ID" value="RDW64095.1"/>
    <property type="molecule type" value="Genomic_DNA"/>
</dbReference>
<evidence type="ECO:0000256" key="1">
    <source>
        <dbReference type="ARBA" id="ARBA00022737"/>
    </source>
</evidence>
<feature type="repeat" description="ANK" evidence="3">
    <location>
        <begin position="647"/>
        <end position="679"/>
    </location>
</feature>
<feature type="repeat" description="ANK" evidence="3">
    <location>
        <begin position="1145"/>
        <end position="1177"/>
    </location>
</feature>
<feature type="repeat" description="ANK" evidence="3">
    <location>
        <begin position="1004"/>
        <end position="1036"/>
    </location>
</feature>
<feature type="repeat" description="ANK" evidence="3">
    <location>
        <begin position="861"/>
        <end position="893"/>
    </location>
</feature>